<dbReference type="GO" id="GO:0005840">
    <property type="term" value="C:ribosome"/>
    <property type="evidence" value="ECO:0007669"/>
    <property type="project" value="UniProtKB-KW"/>
</dbReference>
<dbReference type="PANTHER" id="PTHR43648:SF1">
    <property type="entry name" value="ELECTRON TRANSFER FLAVOPROTEIN BETA SUBUNIT LYSINE METHYLTRANSFERASE"/>
    <property type="match status" value="1"/>
</dbReference>
<dbReference type="InterPro" id="IPR004498">
    <property type="entry name" value="Ribosomal_PrmA_MeTrfase"/>
</dbReference>
<evidence type="ECO:0000256" key="5">
    <source>
        <dbReference type="ARBA" id="ARBA00022691"/>
    </source>
</evidence>
<dbReference type="HAMAP" id="MF_00735">
    <property type="entry name" value="Methyltr_PrmA"/>
    <property type="match status" value="1"/>
</dbReference>
<feature type="binding site" evidence="6">
    <location>
        <position position="160"/>
    </location>
    <ligand>
        <name>S-adenosyl-L-methionine</name>
        <dbReference type="ChEBI" id="CHEBI:59789"/>
    </ligand>
</feature>
<dbReference type="PANTHER" id="PTHR43648">
    <property type="entry name" value="ELECTRON TRANSFER FLAVOPROTEIN BETA SUBUNIT LYSINE METHYLTRANSFERASE"/>
    <property type="match status" value="1"/>
</dbReference>
<dbReference type="EMBL" id="CP000699">
    <property type="protein sequence ID" value="ABQ67680.1"/>
    <property type="molecule type" value="Genomic_DNA"/>
</dbReference>
<dbReference type="CDD" id="cd02440">
    <property type="entry name" value="AdoMet_MTases"/>
    <property type="match status" value="1"/>
</dbReference>
<dbReference type="GO" id="GO:0005737">
    <property type="term" value="C:cytoplasm"/>
    <property type="evidence" value="ECO:0007669"/>
    <property type="project" value="UniProtKB-SubCell"/>
</dbReference>
<feature type="binding site" evidence="6">
    <location>
        <position position="207"/>
    </location>
    <ligand>
        <name>S-adenosyl-L-methionine</name>
        <dbReference type="ChEBI" id="CHEBI:59789"/>
    </ligand>
</feature>
<dbReference type="Gene3D" id="3.40.50.150">
    <property type="entry name" value="Vaccinia Virus protein VP39"/>
    <property type="match status" value="1"/>
</dbReference>
<name>A0A9J9H9V1_RHIWR</name>
<reference evidence="8 9" key="1">
    <citation type="journal article" date="2010" name="J. Bacteriol.">
        <title>Genome sequence of the dioxin-mineralizing bacterium Sphingomonas wittichii RW1.</title>
        <authorList>
            <person name="Miller T.R."/>
            <person name="Delcher A.L."/>
            <person name="Salzberg S.L."/>
            <person name="Saunders E."/>
            <person name="Detter J.C."/>
            <person name="Halden R.U."/>
        </authorList>
    </citation>
    <scope>NUCLEOTIDE SEQUENCE [LARGE SCALE GENOMIC DNA]</scope>
    <source>
        <strain evidence="9">DSM 6014 / CCUG 31198 / JCM 15750 / NBRC 105917 / EY 4224 / RW1</strain>
    </source>
</reference>
<keyword evidence="2 6" id="KW-0963">Cytoplasm</keyword>
<feature type="binding site" evidence="6">
    <location>
        <position position="259"/>
    </location>
    <ligand>
        <name>S-adenosyl-L-methionine</name>
        <dbReference type="ChEBI" id="CHEBI:59789"/>
    </ligand>
</feature>
<comment type="function">
    <text evidence="6">Methylates ribosomal protein L11.</text>
</comment>
<keyword evidence="8" id="KW-0689">Ribosomal protein</keyword>
<keyword evidence="3 6" id="KW-0489">Methyltransferase</keyword>
<keyword evidence="8" id="KW-0687">Ribonucleoprotein</keyword>
<keyword evidence="4 6" id="KW-0808">Transferase</keyword>
<dbReference type="OrthoDB" id="9785995at2"/>
<sequence>MSARRKAEPKGDGVTGFPFAPEREGSWKITLPCTKAEAEMLAGDLPEMAAFDPPPTLMTSEPDPDRPDDWQLDVYVETRPAKALVTAIAALVPSAAGMKPVITHIPEDDWVTLSQSGLEPIHAGRFFVHTPHNADHVPEGMTGFMIDAGRAFGTGHHETTTGCLMMLDQLKRGGLRFDDIADIGTGTGLLAFAARTLWPAARVIASDIDPVSIEVTAENAAVNGVSVGRGRGQVELAVAAGLAHRRLKARLPYDLLIANILAGPLIELAPVFANAVLPGGTVILAGLLDSQAEAVAQAYRRQGFYLAGQIVRGDWPTLRLVKRKR</sequence>
<dbReference type="Pfam" id="PF06325">
    <property type="entry name" value="PrmA"/>
    <property type="match status" value="1"/>
</dbReference>
<evidence type="ECO:0000256" key="7">
    <source>
        <dbReference type="SAM" id="MobiDB-lite"/>
    </source>
</evidence>
<keyword evidence="9" id="KW-1185">Reference proteome</keyword>
<dbReference type="InterPro" id="IPR029063">
    <property type="entry name" value="SAM-dependent_MTases_sf"/>
</dbReference>
<protein>
    <recommendedName>
        <fullName evidence="6">Ribosomal protein L11 methyltransferase</fullName>
        <shortName evidence="6">L11 Mtase</shortName>
        <ecNumber evidence="6">2.1.1.-</ecNumber>
    </recommendedName>
</protein>
<dbReference type="SUPFAM" id="SSF53335">
    <property type="entry name" value="S-adenosyl-L-methionine-dependent methyltransferases"/>
    <property type="match status" value="1"/>
</dbReference>
<dbReference type="KEGG" id="swi:Swit_1315"/>
<comment type="subcellular location">
    <subcellularLocation>
        <location evidence="6">Cytoplasm</location>
    </subcellularLocation>
</comment>
<dbReference type="AlphaFoldDB" id="A0A9J9H9V1"/>
<keyword evidence="5 6" id="KW-0949">S-adenosyl-L-methionine</keyword>
<evidence type="ECO:0000313" key="9">
    <source>
        <dbReference type="Proteomes" id="UP000001989"/>
    </source>
</evidence>
<evidence type="ECO:0000313" key="8">
    <source>
        <dbReference type="EMBL" id="ABQ67680.1"/>
    </source>
</evidence>
<comment type="similarity">
    <text evidence="1 6">Belongs to the methyltransferase superfamily. PrmA family.</text>
</comment>
<feature type="region of interest" description="Disordered" evidence="7">
    <location>
        <begin position="1"/>
        <end position="22"/>
    </location>
</feature>
<comment type="catalytic activity">
    <reaction evidence="6">
        <text>L-lysyl-[protein] + 3 S-adenosyl-L-methionine = N(6),N(6),N(6)-trimethyl-L-lysyl-[protein] + 3 S-adenosyl-L-homocysteine + 3 H(+)</text>
        <dbReference type="Rhea" id="RHEA:54192"/>
        <dbReference type="Rhea" id="RHEA-COMP:9752"/>
        <dbReference type="Rhea" id="RHEA-COMP:13826"/>
        <dbReference type="ChEBI" id="CHEBI:15378"/>
        <dbReference type="ChEBI" id="CHEBI:29969"/>
        <dbReference type="ChEBI" id="CHEBI:57856"/>
        <dbReference type="ChEBI" id="CHEBI:59789"/>
        <dbReference type="ChEBI" id="CHEBI:61961"/>
    </reaction>
</comment>
<feature type="compositionally biased region" description="Basic and acidic residues" evidence="7">
    <location>
        <begin position="1"/>
        <end position="11"/>
    </location>
</feature>
<evidence type="ECO:0000256" key="3">
    <source>
        <dbReference type="ARBA" id="ARBA00022603"/>
    </source>
</evidence>
<dbReference type="GO" id="GO:0032259">
    <property type="term" value="P:methylation"/>
    <property type="evidence" value="ECO:0007669"/>
    <property type="project" value="UniProtKB-KW"/>
</dbReference>
<feature type="binding site" evidence="6">
    <location>
        <position position="184"/>
    </location>
    <ligand>
        <name>S-adenosyl-L-methionine</name>
        <dbReference type="ChEBI" id="CHEBI:59789"/>
    </ligand>
</feature>
<evidence type="ECO:0000256" key="6">
    <source>
        <dbReference type="HAMAP-Rule" id="MF_00735"/>
    </source>
</evidence>
<dbReference type="Proteomes" id="UP000001989">
    <property type="component" value="Chromosome"/>
</dbReference>
<dbReference type="GO" id="GO:0008276">
    <property type="term" value="F:protein methyltransferase activity"/>
    <property type="evidence" value="ECO:0007669"/>
    <property type="project" value="UniProtKB-UniRule"/>
</dbReference>
<organism evidence="8 9">
    <name type="scientific">Rhizorhabdus wittichii (strain DSM 6014 / CCUG 31198 / JCM 15750 / NBRC 105917 / EY 4224 / RW1)</name>
    <name type="common">Sphingomonas wittichii</name>
    <dbReference type="NCBI Taxonomy" id="392499"/>
    <lineage>
        <taxon>Bacteria</taxon>
        <taxon>Pseudomonadati</taxon>
        <taxon>Pseudomonadota</taxon>
        <taxon>Alphaproteobacteria</taxon>
        <taxon>Sphingomonadales</taxon>
        <taxon>Sphingomonadaceae</taxon>
        <taxon>Rhizorhabdus</taxon>
    </lineage>
</organism>
<dbReference type="InterPro" id="IPR050078">
    <property type="entry name" value="Ribosomal_L11_MeTrfase_PrmA"/>
</dbReference>
<gene>
    <name evidence="6" type="primary">prmA</name>
    <name evidence="8" type="ordered locus">Swit_1315</name>
</gene>
<evidence type="ECO:0000256" key="4">
    <source>
        <dbReference type="ARBA" id="ARBA00022679"/>
    </source>
</evidence>
<evidence type="ECO:0000256" key="2">
    <source>
        <dbReference type="ARBA" id="ARBA00022490"/>
    </source>
</evidence>
<proteinExistence type="inferred from homology"/>
<accession>A0A9J9H9V1</accession>
<dbReference type="EC" id="2.1.1.-" evidence="6"/>
<evidence type="ECO:0000256" key="1">
    <source>
        <dbReference type="ARBA" id="ARBA00009741"/>
    </source>
</evidence>